<dbReference type="InterPro" id="IPR023473">
    <property type="entry name" value="AMMECR1"/>
</dbReference>
<dbReference type="NCBIfam" id="TIGR00296">
    <property type="entry name" value="TIGR00296 family protein"/>
    <property type="match status" value="1"/>
</dbReference>
<dbReference type="SUPFAM" id="SSF143447">
    <property type="entry name" value="AMMECR1-like"/>
    <property type="match status" value="1"/>
</dbReference>
<dbReference type="STRING" id="1122198.SAMN02745729_10257"/>
<dbReference type="NCBIfam" id="TIGR04335">
    <property type="entry name" value="AmmeMemoSam_A"/>
    <property type="match status" value="1"/>
</dbReference>
<dbReference type="Proteomes" id="UP000242469">
    <property type="component" value="Unassembled WGS sequence"/>
</dbReference>
<keyword evidence="3" id="KW-1185">Reference proteome</keyword>
<dbReference type="OrthoDB" id="9782820at2"/>
<dbReference type="PANTHER" id="PTHR13016:SF0">
    <property type="entry name" value="AMME SYNDROME CANDIDATE GENE 1 PROTEIN"/>
    <property type="match status" value="1"/>
</dbReference>
<organism evidence="2 3">
    <name type="scientific">Marinobacterium iners DSM 11526</name>
    <dbReference type="NCBI Taxonomy" id="1122198"/>
    <lineage>
        <taxon>Bacteria</taxon>
        <taxon>Pseudomonadati</taxon>
        <taxon>Pseudomonadota</taxon>
        <taxon>Gammaproteobacteria</taxon>
        <taxon>Oceanospirillales</taxon>
        <taxon>Oceanospirillaceae</taxon>
        <taxon>Marinobacterium</taxon>
    </lineage>
</organism>
<feature type="domain" description="AMMECR1" evidence="1">
    <location>
        <begin position="12"/>
        <end position="199"/>
    </location>
</feature>
<dbReference type="Gene3D" id="3.30.1490.150">
    <property type="entry name" value="Hypothetical protein ph0010, domain 2"/>
    <property type="match status" value="1"/>
</dbReference>
<dbReference type="EMBL" id="FNRJ01000002">
    <property type="protein sequence ID" value="SEA23688.1"/>
    <property type="molecule type" value="Genomic_DNA"/>
</dbReference>
<protein>
    <submittedName>
        <fullName evidence="2">Uncharacterized protein, PH0010 family/AmmeMemoRadiSam system protein A</fullName>
    </submittedName>
</protein>
<sequence length="202" mass="22441">MELMSVSEFTTTQRSQMLAMARNAITAVLNAERPDLPSVDALPDWLKPIRACFVTLESHDRLRGCIGTLEPHRPLGQDIILNAVSAATRDYRFDPLQRGELIRVSLSVLSPLTPLSVSSEAELVAVLQPEVDGVVLEAGEHRATFLPVVWQSLSTPEAFISELKRKAGLPGDYWSDNVRIWRYHTDSFGEEGEMPVVETGTR</sequence>
<dbReference type="PANTHER" id="PTHR13016">
    <property type="entry name" value="AMMECR1 HOMOLOG"/>
    <property type="match status" value="1"/>
</dbReference>
<dbReference type="AlphaFoldDB" id="A0A1H3ZJA8"/>
<dbReference type="Pfam" id="PF01871">
    <property type="entry name" value="AMMECR1"/>
    <property type="match status" value="1"/>
</dbReference>
<dbReference type="PROSITE" id="PS51112">
    <property type="entry name" value="AMMECR1"/>
    <property type="match status" value="1"/>
</dbReference>
<proteinExistence type="predicted"/>
<dbReference type="InterPro" id="IPR002733">
    <property type="entry name" value="AMMECR1_domain"/>
</dbReference>
<accession>A0A1H3ZJA8</accession>
<evidence type="ECO:0000259" key="1">
    <source>
        <dbReference type="PROSITE" id="PS51112"/>
    </source>
</evidence>
<evidence type="ECO:0000313" key="3">
    <source>
        <dbReference type="Proteomes" id="UP000242469"/>
    </source>
</evidence>
<dbReference type="InterPro" id="IPR027623">
    <property type="entry name" value="AmmeMemoSam_A"/>
</dbReference>
<name>A0A1H3ZJA8_9GAMM</name>
<evidence type="ECO:0000313" key="2">
    <source>
        <dbReference type="EMBL" id="SEA23688.1"/>
    </source>
</evidence>
<dbReference type="InterPro" id="IPR036071">
    <property type="entry name" value="AMMECR1_dom_sf"/>
</dbReference>
<dbReference type="InterPro" id="IPR027485">
    <property type="entry name" value="AMMECR1_N"/>
</dbReference>
<gene>
    <name evidence="2" type="ORF">SAMN02745729_10257</name>
</gene>
<dbReference type="Gene3D" id="3.30.700.20">
    <property type="entry name" value="Hypothetical protein ph0010, domain 1"/>
    <property type="match status" value="1"/>
</dbReference>
<reference evidence="3" key="1">
    <citation type="submission" date="2016-10" db="EMBL/GenBank/DDBJ databases">
        <authorList>
            <person name="Varghese N."/>
            <person name="Submissions S."/>
        </authorList>
    </citation>
    <scope>NUCLEOTIDE SEQUENCE [LARGE SCALE GENOMIC DNA]</scope>
    <source>
        <strain evidence="3">DSM 11526</strain>
    </source>
</reference>